<feature type="region of interest" description="Disordered" evidence="1">
    <location>
        <begin position="56"/>
        <end position="106"/>
    </location>
</feature>
<dbReference type="AlphaFoldDB" id="A0A9N8E9F1"/>
<proteinExistence type="predicted"/>
<protein>
    <submittedName>
        <fullName evidence="2">Uncharacterized protein</fullName>
    </submittedName>
</protein>
<feature type="compositionally biased region" description="Polar residues" evidence="1">
    <location>
        <begin position="86"/>
        <end position="96"/>
    </location>
</feature>
<accession>A0A9N8E9F1</accession>
<organism evidence="2 3">
    <name type="scientific">Seminavis robusta</name>
    <dbReference type="NCBI Taxonomy" id="568900"/>
    <lineage>
        <taxon>Eukaryota</taxon>
        <taxon>Sar</taxon>
        <taxon>Stramenopiles</taxon>
        <taxon>Ochrophyta</taxon>
        <taxon>Bacillariophyta</taxon>
        <taxon>Bacillariophyceae</taxon>
        <taxon>Bacillariophycidae</taxon>
        <taxon>Naviculales</taxon>
        <taxon>Naviculaceae</taxon>
        <taxon>Seminavis</taxon>
    </lineage>
</organism>
<sequence>MTTNHRRRTKPSDLRSLLGVDLKVHIFSHTLNIVGHCSPFQPLYTLNIELGTPEACGGTQQNTDDVADPKEEDHTSPMLDIRLTKTGESSIFNATQGRGYKSRSHD</sequence>
<dbReference type="EMBL" id="CAICTM010000692">
    <property type="protein sequence ID" value="CAB9515086.1"/>
    <property type="molecule type" value="Genomic_DNA"/>
</dbReference>
<evidence type="ECO:0000313" key="3">
    <source>
        <dbReference type="Proteomes" id="UP001153069"/>
    </source>
</evidence>
<dbReference type="Proteomes" id="UP001153069">
    <property type="component" value="Unassembled WGS sequence"/>
</dbReference>
<evidence type="ECO:0000256" key="1">
    <source>
        <dbReference type="SAM" id="MobiDB-lite"/>
    </source>
</evidence>
<evidence type="ECO:0000313" key="2">
    <source>
        <dbReference type="EMBL" id="CAB9515086.1"/>
    </source>
</evidence>
<gene>
    <name evidence="2" type="ORF">SEMRO_693_G188300.1</name>
</gene>
<keyword evidence="3" id="KW-1185">Reference proteome</keyword>
<reference evidence="2" key="1">
    <citation type="submission" date="2020-06" db="EMBL/GenBank/DDBJ databases">
        <authorList>
            <consortium name="Plant Systems Biology data submission"/>
        </authorList>
    </citation>
    <scope>NUCLEOTIDE SEQUENCE</scope>
    <source>
        <strain evidence="2">D6</strain>
    </source>
</reference>
<comment type="caution">
    <text evidence="2">The sequence shown here is derived from an EMBL/GenBank/DDBJ whole genome shotgun (WGS) entry which is preliminary data.</text>
</comment>
<name>A0A9N8E9F1_9STRA</name>